<proteinExistence type="predicted"/>
<feature type="compositionally biased region" description="Basic and acidic residues" evidence="1">
    <location>
        <begin position="20"/>
        <end position="33"/>
    </location>
</feature>
<sequence length="159" mass="17154">MVGPDGAEFPLRRHRHRRGLRPDPRLRPAENVDPRQCLGRPDAHYPVAAAAALSAGGPVPLFSRACRRICRPTSPLPPSKGCTSCCRWGLSPHRKRLSCWALTAAVSFNANSAHPFENPTALTNLVQMLGDLPDPGSTVLRLRRGSERSPPGAPPSCGQ</sequence>
<evidence type="ECO:0000313" key="3">
    <source>
        <dbReference type="Proteomes" id="UP000255167"/>
    </source>
</evidence>
<dbReference type="InterPro" id="IPR004623">
    <property type="entry name" value="KdpA"/>
</dbReference>
<dbReference type="GO" id="GO:0008556">
    <property type="term" value="F:P-type potassium transmembrane transporter activity"/>
    <property type="evidence" value="ECO:0007669"/>
    <property type="project" value="InterPro"/>
</dbReference>
<evidence type="ECO:0000256" key="1">
    <source>
        <dbReference type="SAM" id="MobiDB-lite"/>
    </source>
</evidence>
<gene>
    <name evidence="2" type="ORF">NCTC9617_02425</name>
</gene>
<dbReference type="Proteomes" id="UP000255167">
    <property type="component" value="Unassembled WGS sequence"/>
</dbReference>
<protein>
    <submittedName>
        <fullName evidence="2">Potassium-transporting ATPase subunit A</fullName>
    </submittedName>
</protein>
<name>A0A378FL55_KLEPN</name>
<dbReference type="Pfam" id="PF03814">
    <property type="entry name" value="KdpA"/>
    <property type="match status" value="1"/>
</dbReference>
<dbReference type="EMBL" id="UGNC01000005">
    <property type="protein sequence ID" value="STW45931.1"/>
    <property type="molecule type" value="Genomic_DNA"/>
</dbReference>
<dbReference type="AlphaFoldDB" id="A0A378FL55"/>
<organism evidence="2 3">
    <name type="scientific">Klebsiella pneumoniae</name>
    <dbReference type="NCBI Taxonomy" id="573"/>
    <lineage>
        <taxon>Bacteria</taxon>
        <taxon>Pseudomonadati</taxon>
        <taxon>Pseudomonadota</taxon>
        <taxon>Gammaproteobacteria</taxon>
        <taxon>Enterobacterales</taxon>
        <taxon>Enterobacteriaceae</taxon>
        <taxon>Klebsiella/Raoultella group</taxon>
        <taxon>Klebsiella</taxon>
        <taxon>Klebsiella pneumoniae complex</taxon>
    </lineage>
</organism>
<evidence type="ECO:0000313" key="2">
    <source>
        <dbReference type="EMBL" id="STW45931.1"/>
    </source>
</evidence>
<accession>A0A378FL55</accession>
<reference evidence="2 3" key="1">
    <citation type="submission" date="2018-06" db="EMBL/GenBank/DDBJ databases">
        <authorList>
            <consortium name="Pathogen Informatics"/>
            <person name="Doyle S."/>
        </authorList>
    </citation>
    <scope>NUCLEOTIDE SEQUENCE [LARGE SCALE GENOMIC DNA]</scope>
    <source>
        <strain evidence="2 3">NCTC9617</strain>
    </source>
</reference>
<feature type="region of interest" description="Disordered" evidence="1">
    <location>
        <begin position="1"/>
        <end position="33"/>
    </location>
</feature>